<dbReference type="EMBL" id="MVIC01000008">
    <property type="protein sequence ID" value="ORB16290.1"/>
    <property type="molecule type" value="Genomic_DNA"/>
</dbReference>
<dbReference type="CDD" id="cd02969">
    <property type="entry name" value="PRX_like1"/>
    <property type="match status" value="1"/>
</dbReference>
<dbReference type="Pfam" id="PF00578">
    <property type="entry name" value="AhpC-TSA"/>
    <property type="match status" value="1"/>
</dbReference>
<dbReference type="Gene3D" id="3.40.30.10">
    <property type="entry name" value="Glutaredoxin"/>
    <property type="match status" value="1"/>
</dbReference>
<dbReference type="EMBL" id="AP022583">
    <property type="protein sequence ID" value="BBY08914.1"/>
    <property type="molecule type" value="Genomic_DNA"/>
</dbReference>
<dbReference type="GO" id="GO:0016209">
    <property type="term" value="F:antioxidant activity"/>
    <property type="evidence" value="ECO:0007669"/>
    <property type="project" value="InterPro"/>
</dbReference>
<reference evidence="2 5" key="2">
    <citation type="journal article" date="2019" name="Emerg. Microbes Infect.">
        <title>Comprehensive subspecies identification of 175 nontuberculous mycobacteria species based on 7547 genomic profiles.</title>
        <authorList>
            <person name="Matsumoto Y."/>
            <person name="Kinjo T."/>
            <person name="Motooka D."/>
            <person name="Nabeya D."/>
            <person name="Jung N."/>
            <person name="Uechi K."/>
            <person name="Horii T."/>
            <person name="Iida T."/>
            <person name="Fujita J."/>
            <person name="Nakamura S."/>
        </authorList>
    </citation>
    <scope>NUCLEOTIDE SEQUENCE [LARGE SCALE GENOMIC DNA]</scope>
    <source>
        <strain evidence="2 5">JCM 16367</strain>
    </source>
</reference>
<dbReference type="PANTHER" id="PTHR43640">
    <property type="entry name" value="OS07G0260300 PROTEIN"/>
    <property type="match status" value="1"/>
</dbReference>
<dbReference type="InterPro" id="IPR013766">
    <property type="entry name" value="Thioredoxin_domain"/>
</dbReference>
<evidence type="ECO:0000313" key="3">
    <source>
        <dbReference type="EMBL" id="ORB16290.1"/>
    </source>
</evidence>
<dbReference type="GO" id="GO:0016491">
    <property type="term" value="F:oxidoreductase activity"/>
    <property type="evidence" value="ECO:0007669"/>
    <property type="project" value="InterPro"/>
</dbReference>
<feature type="domain" description="Thioredoxin" evidence="1">
    <location>
        <begin position="9"/>
        <end position="164"/>
    </location>
</feature>
<dbReference type="InterPro" id="IPR047262">
    <property type="entry name" value="PRX-like1"/>
</dbReference>
<dbReference type="RefSeq" id="WP_083086971.1">
    <property type="nucleotide sequence ID" value="NZ_AP022583.1"/>
</dbReference>
<protein>
    <submittedName>
        <fullName evidence="2">Thioredoxin family protein</fullName>
    </submittedName>
</protein>
<name>A0A7I7PJZ5_9MYCO</name>
<dbReference type="InterPro" id="IPR000866">
    <property type="entry name" value="AhpC/TSA"/>
</dbReference>
<sequence>MVAVPSTMLPLGTPVPDFRLPDPDGKLHGPADAAGAAGLLVAFVCNHCPFVIHIGPTLGQRASQWIDQGLAVLAINANDIDAYPQDGPDHMPAFAKQNGWNFPYLLDETQEVARTFRAACTPDFFLFDSDRKLAYRGQFDASRPGNNQPVTGDDLDRAVAAVLAKQPVPGDQIPSIGCNIKWKPGNEPDYHSA</sequence>
<dbReference type="InterPro" id="IPR036249">
    <property type="entry name" value="Thioredoxin-like_sf"/>
</dbReference>
<dbReference type="Proteomes" id="UP000192374">
    <property type="component" value="Unassembled WGS sequence"/>
</dbReference>
<dbReference type="Proteomes" id="UP000466894">
    <property type="component" value="Chromosome"/>
</dbReference>
<keyword evidence="4" id="KW-1185">Reference proteome</keyword>
<organism evidence="2 5">
    <name type="scientific">Mycobacterium noviomagense</name>
    <dbReference type="NCBI Taxonomy" id="459858"/>
    <lineage>
        <taxon>Bacteria</taxon>
        <taxon>Bacillati</taxon>
        <taxon>Actinomycetota</taxon>
        <taxon>Actinomycetes</taxon>
        <taxon>Mycobacteriales</taxon>
        <taxon>Mycobacteriaceae</taxon>
        <taxon>Mycobacterium</taxon>
    </lineage>
</organism>
<dbReference type="PROSITE" id="PS51352">
    <property type="entry name" value="THIOREDOXIN_2"/>
    <property type="match status" value="1"/>
</dbReference>
<dbReference type="SUPFAM" id="SSF52833">
    <property type="entry name" value="Thioredoxin-like"/>
    <property type="match status" value="1"/>
</dbReference>
<evidence type="ECO:0000313" key="2">
    <source>
        <dbReference type="EMBL" id="BBY08914.1"/>
    </source>
</evidence>
<dbReference type="AlphaFoldDB" id="A0A7I7PJZ5"/>
<evidence type="ECO:0000313" key="5">
    <source>
        <dbReference type="Proteomes" id="UP000466894"/>
    </source>
</evidence>
<reference evidence="3 4" key="1">
    <citation type="submission" date="2017-02" db="EMBL/GenBank/DDBJ databases">
        <title>The new phylogeny of genus Mycobacterium.</title>
        <authorList>
            <person name="Tortoli E."/>
            <person name="Trovato A."/>
            <person name="Cirillo D.M."/>
        </authorList>
    </citation>
    <scope>NUCLEOTIDE SEQUENCE [LARGE SCALE GENOMIC DNA]</scope>
    <source>
        <strain evidence="3 4">DSM 45145</strain>
    </source>
</reference>
<proteinExistence type="predicted"/>
<dbReference type="KEGG" id="mnv:MNVI_42320"/>
<evidence type="ECO:0000259" key="1">
    <source>
        <dbReference type="PROSITE" id="PS51352"/>
    </source>
</evidence>
<dbReference type="PANTHER" id="PTHR43640:SF1">
    <property type="entry name" value="THIOREDOXIN-DEPENDENT PEROXIREDOXIN"/>
    <property type="match status" value="1"/>
</dbReference>
<evidence type="ECO:0000313" key="4">
    <source>
        <dbReference type="Proteomes" id="UP000192374"/>
    </source>
</evidence>
<accession>A0A7I7PJZ5</accession>
<gene>
    <name evidence="3" type="ORF">BST37_06970</name>
    <name evidence="2" type="ORF">MNVI_42320</name>
</gene>
<reference evidence="2" key="3">
    <citation type="submission" date="2020-02" db="EMBL/GenBank/DDBJ databases">
        <authorList>
            <person name="Matsumoto Y."/>
            <person name="Motooka D."/>
            <person name="Nakamura S."/>
        </authorList>
    </citation>
    <scope>NUCLEOTIDE SEQUENCE</scope>
    <source>
        <strain evidence="2">JCM 16367</strain>
    </source>
</reference>